<reference evidence="9" key="2">
    <citation type="submission" date="2020-09" db="EMBL/GenBank/DDBJ databases">
        <authorList>
            <person name="Sun Q."/>
            <person name="Zhou Y."/>
        </authorList>
    </citation>
    <scope>NUCLEOTIDE SEQUENCE</scope>
    <source>
        <strain evidence="9">CGMCC 1.16067</strain>
    </source>
</reference>
<dbReference type="GO" id="GO:0005886">
    <property type="term" value="C:plasma membrane"/>
    <property type="evidence" value="ECO:0007669"/>
    <property type="project" value="UniProtKB-SubCell"/>
</dbReference>
<feature type="transmembrane region" description="Helical" evidence="8">
    <location>
        <begin position="169"/>
        <end position="191"/>
    </location>
</feature>
<evidence type="ECO:0000256" key="3">
    <source>
        <dbReference type="ARBA" id="ARBA00022448"/>
    </source>
</evidence>
<keyword evidence="3" id="KW-0813">Transport</keyword>
<evidence type="ECO:0000256" key="5">
    <source>
        <dbReference type="ARBA" id="ARBA00022692"/>
    </source>
</evidence>
<comment type="subcellular location">
    <subcellularLocation>
        <location evidence="1">Cell membrane</location>
        <topology evidence="1">Multi-pass membrane protein</topology>
    </subcellularLocation>
</comment>
<comment type="similarity">
    <text evidence="2">Belongs to the binding-protein-dependent transport system permease family. FecCD subfamily.</text>
</comment>
<feature type="transmembrane region" description="Helical" evidence="8">
    <location>
        <begin position="261"/>
        <end position="286"/>
    </location>
</feature>
<feature type="transmembrane region" description="Helical" evidence="8">
    <location>
        <begin position="130"/>
        <end position="163"/>
    </location>
</feature>
<name>A0A917BBS9_9ACTN</name>
<feature type="transmembrane region" description="Helical" evidence="8">
    <location>
        <begin position="203"/>
        <end position="235"/>
    </location>
</feature>
<dbReference type="InterPro" id="IPR000522">
    <property type="entry name" value="ABC_transptr_permease_BtuC"/>
</dbReference>
<feature type="transmembrane region" description="Helical" evidence="8">
    <location>
        <begin position="88"/>
        <end position="109"/>
    </location>
</feature>
<accession>A0A917BBS9</accession>
<evidence type="ECO:0000313" key="9">
    <source>
        <dbReference type="EMBL" id="GGF32839.1"/>
    </source>
</evidence>
<keyword evidence="7 8" id="KW-0472">Membrane</keyword>
<keyword evidence="6 8" id="KW-1133">Transmembrane helix</keyword>
<dbReference type="AlphaFoldDB" id="A0A917BBS9"/>
<dbReference type="Pfam" id="PF01032">
    <property type="entry name" value="FecCD"/>
    <property type="match status" value="1"/>
</dbReference>
<evidence type="ECO:0000256" key="1">
    <source>
        <dbReference type="ARBA" id="ARBA00004651"/>
    </source>
</evidence>
<dbReference type="EMBL" id="BMKQ01000001">
    <property type="protein sequence ID" value="GGF32839.1"/>
    <property type="molecule type" value="Genomic_DNA"/>
</dbReference>
<evidence type="ECO:0000256" key="2">
    <source>
        <dbReference type="ARBA" id="ARBA00007935"/>
    </source>
</evidence>
<dbReference type="GO" id="GO:0022857">
    <property type="term" value="F:transmembrane transporter activity"/>
    <property type="evidence" value="ECO:0007669"/>
    <property type="project" value="InterPro"/>
</dbReference>
<dbReference type="PANTHER" id="PTHR30472">
    <property type="entry name" value="FERRIC ENTEROBACTIN TRANSPORT SYSTEM PERMEASE PROTEIN"/>
    <property type="match status" value="1"/>
</dbReference>
<keyword evidence="10" id="KW-1185">Reference proteome</keyword>
<keyword evidence="5 8" id="KW-0812">Transmembrane</keyword>
<dbReference type="SUPFAM" id="SSF81345">
    <property type="entry name" value="ABC transporter involved in vitamin B12 uptake, BtuC"/>
    <property type="match status" value="1"/>
</dbReference>
<comment type="caution">
    <text evidence="9">The sequence shown here is derived from an EMBL/GenBank/DDBJ whole genome shotgun (WGS) entry which is preliminary data.</text>
</comment>
<protein>
    <submittedName>
        <fullName evidence="9">ABC transporter permease</fullName>
    </submittedName>
</protein>
<dbReference type="PANTHER" id="PTHR30472:SF24">
    <property type="entry name" value="FERRIC ENTEROBACTIN TRANSPORT SYSTEM PERMEASE PROTEIN FEPG"/>
    <property type="match status" value="1"/>
</dbReference>
<dbReference type="InterPro" id="IPR037294">
    <property type="entry name" value="ABC_BtuC-like"/>
</dbReference>
<dbReference type="Gene3D" id="1.10.3470.10">
    <property type="entry name" value="ABC transporter involved in vitamin B12 uptake, BtuC"/>
    <property type="match status" value="1"/>
</dbReference>
<reference evidence="9" key="1">
    <citation type="journal article" date="2014" name="Int. J. Syst. Evol. Microbiol.">
        <title>Complete genome sequence of Corynebacterium casei LMG S-19264T (=DSM 44701T), isolated from a smear-ripened cheese.</title>
        <authorList>
            <consortium name="US DOE Joint Genome Institute (JGI-PGF)"/>
            <person name="Walter F."/>
            <person name="Albersmeier A."/>
            <person name="Kalinowski J."/>
            <person name="Ruckert C."/>
        </authorList>
    </citation>
    <scope>NUCLEOTIDE SEQUENCE</scope>
    <source>
        <strain evidence="9">CGMCC 1.16067</strain>
    </source>
</reference>
<organism evidence="9 10">
    <name type="scientific">Marmoricola endophyticus</name>
    <dbReference type="NCBI Taxonomy" id="2040280"/>
    <lineage>
        <taxon>Bacteria</taxon>
        <taxon>Bacillati</taxon>
        <taxon>Actinomycetota</taxon>
        <taxon>Actinomycetes</taxon>
        <taxon>Propionibacteriales</taxon>
        <taxon>Nocardioidaceae</taxon>
        <taxon>Marmoricola</taxon>
    </lineage>
</organism>
<evidence type="ECO:0000256" key="4">
    <source>
        <dbReference type="ARBA" id="ARBA00022475"/>
    </source>
</evidence>
<keyword evidence="4" id="KW-1003">Cell membrane</keyword>
<evidence type="ECO:0000256" key="6">
    <source>
        <dbReference type="ARBA" id="ARBA00022989"/>
    </source>
</evidence>
<feature type="transmembrane region" description="Helical" evidence="8">
    <location>
        <begin position="34"/>
        <end position="55"/>
    </location>
</feature>
<dbReference type="Proteomes" id="UP000649179">
    <property type="component" value="Unassembled WGS sequence"/>
</dbReference>
<dbReference type="CDD" id="cd06550">
    <property type="entry name" value="TM_ABC_iron-siderophores_like"/>
    <property type="match status" value="1"/>
</dbReference>
<dbReference type="GO" id="GO:0033214">
    <property type="term" value="P:siderophore-iron import into cell"/>
    <property type="evidence" value="ECO:0007669"/>
    <property type="project" value="TreeGrafter"/>
</dbReference>
<proteinExistence type="inferred from homology"/>
<feature type="transmembrane region" description="Helical" evidence="8">
    <location>
        <begin position="330"/>
        <end position="349"/>
    </location>
</feature>
<evidence type="ECO:0000256" key="8">
    <source>
        <dbReference type="SAM" id="Phobius"/>
    </source>
</evidence>
<evidence type="ECO:0000256" key="7">
    <source>
        <dbReference type="ARBA" id="ARBA00023136"/>
    </source>
</evidence>
<dbReference type="RefSeq" id="WP_188777574.1">
    <property type="nucleotide sequence ID" value="NZ_BMKQ01000001.1"/>
</dbReference>
<evidence type="ECO:0000313" key="10">
    <source>
        <dbReference type="Proteomes" id="UP000649179"/>
    </source>
</evidence>
<sequence>MTTTDERAVRAEHDREAALATLAVVRRKRLSRRLVVTIGLVVVAVAACLAALSVGDLTVSPLQVLLTLTGGGDDVSRLVLLEFRLPRLAVDLSVGVAFGLAGAMFQSVLRNPLASPDIIGVSQGASVGAVAVLLVAGVSGPLVPVGALVGAAAVAGLNLALAWRGGVSGYRFVLCGIALAFVASSILNYFLTRTDSRAAQGALTWIAGSTISATYADFWPVLVVVVVLLPAVLWLDRRLGLLEMGDQTAEALGVSALRTRLVAVLCGVVLAAVATAAAGPVAFVALISGPVARRLAGDGHPALPQAALVGMSLMALADLAAQYVLPDAQVPVGIVTGIIGGPYLVWLLATGSRRRSA</sequence>
<gene>
    <name evidence="9" type="ORF">GCM10011519_02850</name>
</gene>